<dbReference type="SUPFAM" id="SSF55729">
    <property type="entry name" value="Acyl-CoA N-acyltransferases (Nat)"/>
    <property type="match status" value="1"/>
</dbReference>
<evidence type="ECO:0000313" key="2">
    <source>
        <dbReference type="EMBL" id="MFD1738244.1"/>
    </source>
</evidence>
<proteinExistence type="predicted"/>
<gene>
    <name evidence="2" type="ORF">ACFSCX_17100</name>
</gene>
<dbReference type="Proteomes" id="UP001597214">
    <property type="component" value="Unassembled WGS sequence"/>
</dbReference>
<keyword evidence="2" id="KW-0808">Transferase</keyword>
<dbReference type="PROSITE" id="PS51186">
    <property type="entry name" value="GNAT"/>
    <property type="match status" value="1"/>
</dbReference>
<keyword evidence="3" id="KW-1185">Reference proteome</keyword>
<keyword evidence="2" id="KW-0012">Acyltransferase</keyword>
<dbReference type="Gene3D" id="3.40.630.30">
    <property type="match status" value="1"/>
</dbReference>
<evidence type="ECO:0000313" key="3">
    <source>
        <dbReference type="Proteomes" id="UP001597214"/>
    </source>
</evidence>
<dbReference type="RefSeq" id="WP_377929456.1">
    <property type="nucleotide sequence ID" value="NZ_JBHUEM010000040.1"/>
</dbReference>
<accession>A0ABW4LSU9</accession>
<organism evidence="2 3">
    <name type="scientific">Bacillus salitolerans</name>
    <dbReference type="NCBI Taxonomy" id="1437434"/>
    <lineage>
        <taxon>Bacteria</taxon>
        <taxon>Bacillati</taxon>
        <taxon>Bacillota</taxon>
        <taxon>Bacilli</taxon>
        <taxon>Bacillales</taxon>
        <taxon>Bacillaceae</taxon>
        <taxon>Bacillus</taxon>
    </lineage>
</organism>
<dbReference type="EMBL" id="JBHUEM010000040">
    <property type="protein sequence ID" value="MFD1738244.1"/>
    <property type="molecule type" value="Genomic_DNA"/>
</dbReference>
<dbReference type="GO" id="GO:0016746">
    <property type="term" value="F:acyltransferase activity"/>
    <property type="evidence" value="ECO:0007669"/>
    <property type="project" value="UniProtKB-KW"/>
</dbReference>
<reference evidence="3" key="1">
    <citation type="journal article" date="2019" name="Int. J. Syst. Evol. Microbiol.">
        <title>The Global Catalogue of Microorganisms (GCM) 10K type strain sequencing project: providing services to taxonomists for standard genome sequencing and annotation.</title>
        <authorList>
            <consortium name="The Broad Institute Genomics Platform"/>
            <consortium name="The Broad Institute Genome Sequencing Center for Infectious Disease"/>
            <person name="Wu L."/>
            <person name="Ma J."/>
        </authorList>
    </citation>
    <scope>NUCLEOTIDE SEQUENCE [LARGE SCALE GENOMIC DNA]</scope>
    <source>
        <strain evidence="3">CCUG 49339</strain>
    </source>
</reference>
<sequence>MMMDLPILTVELANRMERIDFEVLRDRMQAVQLRKGNPNNVEIKSFGKCMALSADDMPREFNKVWFFSEDDISRLDDMVAYYKERNLPFSIDITPVTLTGRLAKELNKKGFYQHGFHSTLFGAPSIDNHNTMKPIRILKAGKEEMSLFSSLFSQSLEIPFDIPENNESFSILHNNPEWSFYIGYVNEIPAGFSMLYIGANGIACLGMAGTLPAFRGHGLQLAMLKRRLMDAKERLSHIIVAQCEFGTPSFRNLQRVGLKVAYTKSVWYSPLP</sequence>
<comment type="caution">
    <text evidence="2">The sequence shown here is derived from an EMBL/GenBank/DDBJ whole genome shotgun (WGS) entry which is preliminary data.</text>
</comment>
<dbReference type="CDD" id="cd04301">
    <property type="entry name" value="NAT_SF"/>
    <property type="match status" value="1"/>
</dbReference>
<dbReference type="InterPro" id="IPR000182">
    <property type="entry name" value="GNAT_dom"/>
</dbReference>
<feature type="domain" description="N-acetyltransferase" evidence="1">
    <location>
        <begin position="135"/>
        <end position="272"/>
    </location>
</feature>
<evidence type="ECO:0000259" key="1">
    <source>
        <dbReference type="PROSITE" id="PS51186"/>
    </source>
</evidence>
<name>A0ABW4LSU9_9BACI</name>
<dbReference type="EC" id="2.3.1.-" evidence="2"/>
<dbReference type="InterPro" id="IPR016181">
    <property type="entry name" value="Acyl_CoA_acyltransferase"/>
</dbReference>
<protein>
    <submittedName>
        <fullName evidence="2">GNAT family N-acetyltransferase</fullName>
        <ecNumber evidence="2">2.3.1.-</ecNumber>
    </submittedName>
</protein>